<sequence>NKFSLTTSTGAIFANTGEIGGWDIGTNLSATSMRLNPGDSIELGAATTYAAGDGVWIGNDGTARFGNASAGRFQWNGTNVEIYNSANAKLVSLGATNEIAGWAITTDAISKTQISLNATIPSLRVADGSTERIRVGDLNGIGGYTSATYGVIGFKAGGTAAADVMFELSNIRNIIAGWTISETQLSSGAMRFIPGDAIEIGATTYALGNGIWLGNDGTARFGLASANRFQWSGTNIEIFNSSNQQLVSLGALNTIAGWGITTTAISKGNTTLTSATDGSYLGIGAT</sequence>
<accession>A0A382VCN4</accession>
<organism evidence="1">
    <name type="scientific">marine metagenome</name>
    <dbReference type="NCBI Taxonomy" id="408172"/>
    <lineage>
        <taxon>unclassified sequences</taxon>
        <taxon>metagenomes</taxon>
        <taxon>ecological metagenomes</taxon>
    </lineage>
</organism>
<protein>
    <submittedName>
        <fullName evidence="1">Uncharacterized protein</fullName>
    </submittedName>
</protein>
<name>A0A382VCN4_9ZZZZ</name>
<evidence type="ECO:0000313" key="1">
    <source>
        <dbReference type="EMBL" id="SVD43651.1"/>
    </source>
</evidence>
<feature type="non-terminal residue" evidence="1">
    <location>
        <position position="1"/>
    </location>
</feature>
<proteinExistence type="predicted"/>
<gene>
    <name evidence="1" type="ORF">METZ01_LOCUS396505</name>
</gene>
<dbReference type="AlphaFoldDB" id="A0A382VCN4"/>
<feature type="non-terminal residue" evidence="1">
    <location>
        <position position="286"/>
    </location>
</feature>
<reference evidence="1" key="1">
    <citation type="submission" date="2018-05" db="EMBL/GenBank/DDBJ databases">
        <authorList>
            <person name="Lanie J.A."/>
            <person name="Ng W.-L."/>
            <person name="Kazmierczak K.M."/>
            <person name="Andrzejewski T.M."/>
            <person name="Davidsen T.M."/>
            <person name="Wayne K.J."/>
            <person name="Tettelin H."/>
            <person name="Glass J.I."/>
            <person name="Rusch D."/>
            <person name="Podicherti R."/>
            <person name="Tsui H.-C.T."/>
            <person name="Winkler M.E."/>
        </authorList>
    </citation>
    <scope>NUCLEOTIDE SEQUENCE</scope>
</reference>
<dbReference type="EMBL" id="UINC01150544">
    <property type="protein sequence ID" value="SVD43651.1"/>
    <property type="molecule type" value="Genomic_DNA"/>
</dbReference>